<dbReference type="PANTHER" id="PTHR42879:SF2">
    <property type="entry name" value="3-OXOACYL-[ACYL-CARRIER-PROTEIN] REDUCTASE FABG"/>
    <property type="match status" value="1"/>
</dbReference>
<dbReference type="Pfam" id="PF13561">
    <property type="entry name" value="adh_short_C2"/>
    <property type="match status" value="1"/>
</dbReference>
<keyword evidence="5" id="KW-1185">Reference proteome</keyword>
<evidence type="ECO:0000313" key="5">
    <source>
        <dbReference type="Proteomes" id="UP000220133"/>
    </source>
</evidence>
<dbReference type="InterPro" id="IPR002347">
    <property type="entry name" value="SDR_fam"/>
</dbReference>
<dbReference type="SUPFAM" id="SSF51735">
    <property type="entry name" value="NAD(P)-binding Rossmann-fold domains"/>
    <property type="match status" value="1"/>
</dbReference>
<feature type="domain" description="Ketoreductase" evidence="3">
    <location>
        <begin position="2"/>
        <end position="189"/>
    </location>
</feature>
<dbReference type="NCBIfam" id="NF009466">
    <property type="entry name" value="PRK12826.1-2"/>
    <property type="match status" value="1"/>
</dbReference>
<gene>
    <name evidence="4" type="ORF">COR50_10640</name>
</gene>
<dbReference type="EMBL" id="CP023777">
    <property type="protein sequence ID" value="ATL47588.1"/>
    <property type="molecule type" value="Genomic_DNA"/>
</dbReference>
<dbReference type="KEGG" id="cbae:COR50_10640"/>
<evidence type="ECO:0000256" key="2">
    <source>
        <dbReference type="ARBA" id="ARBA00023002"/>
    </source>
</evidence>
<accession>A0A291QUE5</accession>
<name>A0A291QUE5_9BACT</name>
<dbReference type="AlphaFoldDB" id="A0A291QUE5"/>
<reference evidence="4 5" key="1">
    <citation type="submission" date="2017-10" db="EMBL/GenBank/DDBJ databases">
        <title>Paenichitinophaga pekingensis gen. nov., sp. nov., isolated from activated sludge.</title>
        <authorList>
            <person name="Jin D."/>
            <person name="Kong X."/>
            <person name="Deng Y."/>
            <person name="Bai Z."/>
        </authorList>
    </citation>
    <scope>NUCLEOTIDE SEQUENCE [LARGE SCALE GENOMIC DNA]</scope>
    <source>
        <strain evidence="4 5">13</strain>
    </source>
</reference>
<dbReference type="PRINTS" id="PR00081">
    <property type="entry name" value="GDHRDH"/>
</dbReference>
<dbReference type="InterPro" id="IPR036291">
    <property type="entry name" value="NAD(P)-bd_dom_sf"/>
</dbReference>
<dbReference type="InterPro" id="IPR057326">
    <property type="entry name" value="KR_dom"/>
</dbReference>
<protein>
    <submittedName>
        <fullName evidence="4">3-oxoacyl-ACP reductase FabG</fullName>
    </submittedName>
</protein>
<sequence>MKCALVTGGSRGIGRAVCLKMASRGYYVLINYKGNQAAAEETLAAVRELGSDGEIMQFDVADADNVQQVLGTWIEQQTEKYIEVLVNNAGIREDVLMYWMKNEQWKDVLRASLDGFFFVTKQVLNGMLLKRYGRIVNMVSLSGLKGTAGQVNYSAAKAGVIGATKALAQEVAKRGITVNAVAPGFIQTDMTAGLNEKELAAQIPMNRFGKAEEVAETVSFLASKGAAYITGEVINVNGGLYS</sequence>
<dbReference type="GO" id="GO:0016491">
    <property type="term" value="F:oxidoreductase activity"/>
    <property type="evidence" value="ECO:0007669"/>
    <property type="project" value="UniProtKB-KW"/>
</dbReference>
<dbReference type="OrthoDB" id="9803333at2"/>
<evidence type="ECO:0000259" key="3">
    <source>
        <dbReference type="SMART" id="SM00822"/>
    </source>
</evidence>
<proteinExistence type="inferred from homology"/>
<dbReference type="Proteomes" id="UP000220133">
    <property type="component" value="Chromosome"/>
</dbReference>
<keyword evidence="2" id="KW-0560">Oxidoreductase</keyword>
<dbReference type="SMART" id="SM00822">
    <property type="entry name" value="PKS_KR"/>
    <property type="match status" value="1"/>
</dbReference>
<evidence type="ECO:0000256" key="1">
    <source>
        <dbReference type="ARBA" id="ARBA00006484"/>
    </source>
</evidence>
<evidence type="ECO:0000313" key="4">
    <source>
        <dbReference type="EMBL" id="ATL47588.1"/>
    </source>
</evidence>
<comment type="similarity">
    <text evidence="1">Belongs to the short-chain dehydrogenases/reductases (SDR) family.</text>
</comment>
<dbReference type="NCBIfam" id="NF004200">
    <property type="entry name" value="PRK05653.1-5"/>
    <property type="match status" value="1"/>
</dbReference>
<dbReference type="InterPro" id="IPR050259">
    <property type="entry name" value="SDR"/>
</dbReference>
<organism evidence="4 5">
    <name type="scientific">Chitinophaga caeni</name>
    <dbReference type="NCBI Taxonomy" id="2029983"/>
    <lineage>
        <taxon>Bacteria</taxon>
        <taxon>Pseudomonadati</taxon>
        <taxon>Bacteroidota</taxon>
        <taxon>Chitinophagia</taxon>
        <taxon>Chitinophagales</taxon>
        <taxon>Chitinophagaceae</taxon>
        <taxon>Chitinophaga</taxon>
    </lineage>
</organism>
<dbReference type="PANTHER" id="PTHR42879">
    <property type="entry name" value="3-OXOACYL-(ACYL-CARRIER-PROTEIN) REDUCTASE"/>
    <property type="match status" value="1"/>
</dbReference>
<dbReference type="PRINTS" id="PR00080">
    <property type="entry name" value="SDRFAMILY"/>
</dbReference>
<dbReference type="FunFam" id="3.40.50.720:FF:000173">
    <property type="entry name" value="3-oxoacyl-[acyl-carrier protein] reductase"/>
    <property type="match status" value="1"/>
</dbReference>
<dbReference type="Gene3D" id="3.40.50.720">
    <property type="entry name" value="NAD(P)-binding Rossmann-like Domain"/>
    <property type="match status" value="1"/>
</dbReference>
<dbReference type="RefSeq" id="WP_098193965.1">
    <property type="nucleotide sequence ID" value="NZ_CP023777.1"/>
</dbReference>